<dbReference type="CDD" id="cd00130">
    <property type="entry name" value="PAS"/>
    <property type="match status" value="1"/>
</dbReference>
<dbReference type="InterPro" id="IPR035965">
    <property type="entry name" value="PAS-like_dom_sf"/>
</dbReference>
<dbReference type="Pfam" id="PF13426">
    <property type="entry name" value="PAS_9"/>
    <property type="match status" value="1"/>
</dbReference>
<dbReference type="SUPFAM" id="SSF52172">
    <property type="entry name" value="CheY-like"/>
    <property type="match status" value="1"/>
</dbReference>
<proteinExistence type="predicted"/>
<dbReference type="NCBIfam" id="TIGR00229">
    <property type="entry name" value="sensory_box"/>
    <property type="match status" value="1"/>
</dbReference>
<evidence type="ECO:0000259" key="5">
    <source>
        <dbReference type="PROSITE" id="PS50112"/>
    </source>
</evidence>
<sequence length="300" mass="33537">MNQNDDDTDWMIEDEAPPASQPQAGKPGAAQAPPPWRVLIVDDDVDVHVVTKFSLSNACFQGRRLSFLHAYSGEEALHTLRTTPDIALVLLDVIMETSDAGLNVARQIRDTLHNQLVRIVLRTGQPGQALEHSIILDYDINDFWCKTDLTTRKLFTTVISSLRAYSGLEQAHRQAQVLQRELDQARQLLAAIDQHAVMMTLDQRGRITSVNDKFCTVFQYSREELLGADPRLLHAPPYPPDQLSDALQALKEGEAWTDVVSAWRRDGQEVRLRATVTASADTPPRYIVVASVLQALKIPL</sequence>
<dbReference type="PROSITE" id="PS50112">
    <property type="entry name" value="PAS"/>
    <property type="match status" value="1"/>
</dbReference>
<feature type="modified residue" description="4-aspartylphosphate" evidence="1">
    <location>
        <position position="92"/>
    </location>
</feature>
<dbReference type="InterPro" id="IPR000014">
    <property type="entry name" value="PAS"/>
</dbReference>
<keyword evidence="7" id="KW-1185">Reference proteome</keyword>
<evidence type="ECO:0000256" key="2">
    <source>
        <dbReference type="SAM" id="Coils"/>
    </source>
</evidence>
<dbReference type="GO" id="GO:0000160">
    <property type="term" value="P:phosphorelay signal transduction system"/>
    <property type="evidence" value="ECO:0007669"/>
    <property type="project" value="InterPro"/>
</dbReference>
<evidence type="ECO:0000313" key="6">
    <source>
        <dbReference type="EMBL" id="MQA19863.1"/>
    </source>
</evidence>
<dbReference type="InterPro" id="IPR001789">
    <property type="entry name" value="Sig_transdc_resp-reg_receiver"/>
</dbReference>
<keyword evidence="1" id="KW-0597">Phosphoprotein</keyword>
<evidence type="ECO:0000313" key="7">
    <source>
        <dbReference type="Proteomes" id="UP000444318"/>
    </source>
</evidence>
<gene>
    <name evidence="6" type="ORF">GEV01_10125</name>
</gene>
<feature type="coiled-coil region" evidence="2">
    <location>
        <begin position="168"/>
        <end position="195"/>
    </location>
</feature>
<evidence type="ECO:0000256" key="1">
    <source>
        <dbReference type="PROSITE-ProRule" id="PRU00169"/>
    </source>
</evidence>
<dbReference type="RefSeq" id="WP_152803863.1">
    <property type="nucleotide sequence ID" value="NZ_WHUF01000002.1"/>
</dbReference>
<accession>A0A843SCF7</accession>
<dbReference type="AlphaFoldDB" id="A0A843SCF7"/>
<feature type="compositionally biased region" description="Low complexity" evidence="3">
    <location>
        <begin position="17"/>
        <end position="31"/>
    </location>
</feature>
<dbReference type="SUPFAM" id="SSF55785">
    <property type="entry name" value="PYP-like sensor domain (PAS domain)"/>
    <property type="match status" value="1"/>
</dbReference>
<feature type="domain" description="PAS" evidence="5">
    <location>
        <begin position="198"/>
        <end position="254"/>
    </location>
</feature>
<keyword evidence="2" id="KW-0175">Coiled coil</keyword>
<dbReference type="EMBL" id="WHUF01000002">
    <property type="protein sequence ID" value="MQA19863.1"/>
    <property type="molecule type" value="Genomic_DNA"/>
</dbReference>
<reference evidence="6 7" key="1">
    <citation type="submission" date="2019-10" db="EMBL/GenBank/DDBJ databases">
        <title>Two novel species isolated from a subtropical stream in China.</title>
        <authorList>
            <person name="Lu H."/>
        </authorList>
    </citation>
    <scope>NUCLEOTIDE SEQUENCE [LARGE SCALE GENOMIC DNA]</scope>
    <source>
        <strain evidence="6 7">FT103W</strain>
    </source>
</reference>
<feature type="domain" description="Response regulatory" evidence="4">
    <location>
        <begin position="37"/>
        <end position="161"/>
    </location>
</feature>
<organism evidence="6 7">
    <name type="scientific">Rugamonas rivuli</name>
    <dbReference type="NCBI Taxonomy" id="2743358"/>
    <lineage>
        <taxon>Bacteria</taxon>
        <taxon>Pseudomonadati</taxon>
        <taxon>Pseudomonadota</taxon>
        <taxon>Betaproteobacteria</taxon>
        <taxon>Burkholderiales</taxon>
        <taxon>Oxalobacteraceae</taxon>
        <taxon>Telluria group</taxon>
        <taxon>Rugamonas</taxon>
    </lineage>
</organism>
<dbReference type="Proteomes" id="UP000444318">
    <property type="component" value="Unassembled WGS sequence"/>
</dbReference>
<evidence type="ECO:0000259" key="4">
    <source>
        <dbReference type="PROSITE" id="PS50110"/>
    </source>
</evidence>
<dbReference type="InterPro" id="IPR011006">
    <property type="entry name" value="CheY-like_superfamily"/>
</dbReference>
<feature type="region of interest" description="Disordered" evidence="3">
    <location>
        <begin position="1"/>
        <end position="33"/>
    </location>
</feature>
<comment type="caution">
    <text evidence="6">The sequence shown here is derived from an EMBL/GenBank/DDBJ whole genome shotgun (WGS) entry which is preliminary data.</text>
</comment>
<dbReference type="PROSITE" id="PS50110">
    <property type="entry name" value="RESPONSE_REGULATORY"/>
    <property type="match status" value="1"/>
</dbReference>
<feature type="compositionally biased region" description="Acidic residues" evidence="3">
    <location>
        <begin position="1"/>
        <end position="16"/>
    </location>
</feature>
<name>A0A843SCF7_9BURK</name>
<dbReference type="SMART" id="SM00091">
    <property type="entry name" value="PAS"/>
    <property type="match status" value="1"/>
</dbReference>
<dbReference type="Gene3D" id="3.40.50.2300">
    <property type="match status" value="1"/>
</dbReference>
<dbReference type="Gene3D" id="3.30.450.20">
    <property type="entry name" value="PAS domain"/>
    <property type="match status" value="1"/>
</dbReference>
<evidence type="ECO:0000256" key="3">
    <source>
        <dbReference type="SAM" id="MobiDB-lite"/>
    </source>
</evidence>
<protein>
    <submittedName>
        <fullName evidence="6">PAS domain S-box protein</fullName>
    </submittedName>
</protein>